<name>A0AAD8RX04_LOLMU</name>
<feature type="compositionally biased region" description="Basic residues" evidence="1">
    <location>
        <begin position="84"/>
        <end position="94"/>
    </location>
</feature>
<comment type="caution">
    <text evidence="2">The sequence shown here is derived from an EMBL/GenBank/DDBJ whole genome shotgun (WGS) entry which is preliminary data.</text>
</comment>
<accession>A0AAD8RX04</accession>
<dbReference type="Gene3D" id="3.30.70.330">
    <property type="match status" value="1"/>
</dbReference>
<gene>
    <name evidence="2" type="ORF">QYE76_007098</name>
</gene>
<feature type="region of interest" description="Disordered" evidence="1">
    <location>
        <begin position="68"/>
        <end position="101"/>
    </location>
</feature>
<evidence type="ECO:0000313" key="3">
    <source>
        <dbReference type="Proteomes" id="UP001231189"/>
    </source>
</evidence>
<evidence type="ECO:0000256" key="1">
    <source>
        <dbReference type="SAM" id="MobiDB-lite"/>
    </source>
</evidence>
<dbReference type="Proteomes" id="UP001231189">
    <property type="component" value="Unassembled WGS sequence"/>
</dbReference>
<dbReference type="AlphaFoldDB" id="A0AAD8RX04"/>
<evidence type="ECO:0000313" key="2">
    <source>
        <dbReference type="EMBL" id="KAK1632783.1"/>
    </source>
</evidence>
<dbReference type="EMBL" id="JAUUTY010000005">
    <property type="protein sequence ID" value="KAK1632783.1"/>
    <property type="molecule type" value="Genomic_DNA"/>
</dbReference>
<keyword evidence="3" id="KW-1185">Reference proteome</keyword>
<organism evidence="2 3">
    <name type="scientific">Lolium multiflorum</name>
    <name type="common">Italian ryegrass</name>
    <name type="synonym">Lolium perenne subsp. multiflorum</name>
    <dbReference type="NCBI Taxonomy" id="4521"/>
    <lineage>
        <taxon>Eukaryota</taxon>
        <taxon>Viridiplantae</taxon>
        <taxon>Streptophyta</taxon>
        <taxon>Embryophyta</taxon>
        <taxon>Tracheophyta</taxon>
        <taxon>Spermatophyta</taxon>
        <taxon>Magnoliopsida</taxon>
        <taxon>Liliopsida</taxon>
        <taxon>Poales</taxon>
        <taxon>Poaceae</taxon>
        <taxon>BOP clade</taxon>
        <taxon>Pooideae</taxon>
        <taxon>Poodae</taxon>
        <taxon>Poeae</taxon>
        <taxon>Poeae Chloroplast Group 2 (Poeae type)</taxon>
        <taxon>Loliodinae</taxon>
        <taxon>Loliinae</taxon>
        <taxon>Lolium</taxon>
    </lineage>
</organism>
<dbReference type="InterPro" id="IPR012677">
    <property type="entry name" value="Nucleotide-bd_a/b_plait_sf"/>
</dbReference>
<feature type="region of interest" description="Disordered" evidence="1">
    <location>
        <begin position="1"/>
        <end position="41"/>
    </location>
</feature>
<sequence length="166" mass="18931">MAGRPFVFEKNWADNPPLRRPTTEMEFPPGLPPADGQDPPQGWTTVRIESSHFRRPDGTPEILLLYGRPSSPDRHQPDTSTFHWGHHQQVHRRRSPEPHHPVVAGAGEVFLEYACLDHSIQCRIGLDGGWYDGRKIIAGYYPEDKFAARDYDYDESMDRSPSLPVS</sequence>
<proteinExistence type="predicted"/>
<protein>
    <submittedName>
        <fullName evidence="2">Uncharacterized protein</fullName>
    </submittedName>
</protein>
<reference evidence="2" key="1">
    <citation type="submission" date="2023-07" db="EMBL/GenBank/DDBJ databases">
        <title>A chromosome-level genome assembly of Lolium multiflorum.</title>
        <authorList>
            <person name="Chen Y."/>
            <person name="Copetti D."/>
            <person name="Kolliker R."/>
            <person name="Studer B."/>
        </authorList>
    </citation>
    <scope>NUCLEOTIDE SEQUENCE</scope>
    <source>
        <strain evidence="2">02402/16</strain>
        <tissue evidence="2">Leaf</tissue>
    </source>
</reference>